<accession>A0A1Y2HM48</accession>
<gene>
    <name evidence="1" type="ORF">BCR44DRAFT_1115917</name>
</gene>
<dbReference type="AlphaFoldDB" id="A0A1Y2HM48"/>
<organism evidence="1 2">
    <name type="scientific">Catenaria anguillulae PL171</name>
    <dbReference type="NCBI Taxonomy" id="765915"/>
    <lineage>
        <taxon>Eukaryota</taxon>
        <taxon>Fungi</taxon>
        <taxon>Fungi incertae sedis</taxon>
        <taxon>Blastocladiomycota</taxon>
        <taxon>Blastocladiomycetes</taxon>
        <taxon>Blastocladiales</taxon>
        <taxon>Catenariaceae</taxon>
        <taxon>Catenaria</taxon>
    </lineage>
</organism>
<evidence type="ECO:0000313" key="2">
    <source>
        <dbReference type="Proteomes" id="UP000193411"/>
    </source>
</evidence>
<dbReference type="EMBL" id="MCFL01000021">
    <property type="protein sequence ID" value="ORZ35655.1"/>
    <property type="molecule type" value="Genomic_DNA"/>
</dbReference>
<reference evidence="1 2" key="1">
    <citation type="submission" date="2016-07" db="EMBL/GenBank/DDBJ databases">
        <title>Pervasive Adenine N6-methylation of Active Genes in Fungi.</title>
        <authorList>
            <consortium name="DOE Joint Genome Institute"/>
            <person name="Mondo S.J."/>
            <person name="Dannebaum R.O."/>
            <person name="Kuo R.C."/>
            <person name="Labutti K."/>
            <person name="Haridas S."/>
            <person name="Kuo A."/>
            <person name="Salamov A."/>
            <person name="Ahrendt S.R."/>
            <person name="Lipzen A."/>
            <person name="Sullivan W."/>
            <person name="Andreopoulos W.B."/>
            <person name="Clum A."/>
            <person name="Lindquist E."/>
            <person name="Daum C."/>
            <person name="Ramamoorthy G.K."/>
            <person name="Gryganskyi A."/>
            <person name="Culley D."/>
            <person name="Magnuson J.K."/>
            <person name="James T.Y."/>
            <person name="O'Malley M.A."/>
            <person name="Stajich J.E."/>
            <person name="Spatafora J.W."/>
            <person name="Visel A."/>
            <person name="Grigoriev I.V."/>
        </authorList>
    </citation>
    <scope>NUCLEOTIDE SEQUENCE [LARGE SCALE GENOMIC DNA]</scope>
    <source>
        <strain evidence="1 2">PL171</strain>
    </source>
</reference>
<evidence type="ECO:0000313" key="1">
    <source>
        <dbReference type="EMBL" id="ORZ35655.1"/>
    </source>
</evidence>
<keyword evidence="2" id="KW-1185">Reference proteome</keyword>
<comment type="caution">
    <text evidence="1">The sequence shown here is derived from an EMBL/GenBank/DDBJ whole genome shotgun (WGS) entry which is preliminary data.</text>
</comment>
<name>A0A1Y2HM48_9FUNG</name>
<sequence>MVPKSLNLHLSVWHPGENAQILARNAQSRADACAGGALGSHASSEDTGTGNMTAGCVGSGHVGKDVRGKGSCGEDVGGGAGQTIVVVLMVGIQSARMWVQRRRPWMLIVSCASLMPRSQSCAGRCLSATMLLAGSHNTLPTSPSTPPFPSTWCNSATCHFGLPLAARMLSLMSAPTTAIPGFTTLGRSTALFSTRCLAKPTCAVSGTKIATLWSPASTFSLALRGI</sequence>
<dbReference type="Proteomes" id="UP000193411">
    <property type="component" value="Unassembled WGS sequence"/>
</dbReference>
<protein>
    <submittedName>
        <fullName evidence="1">Uncharacterized protein</fullName>
    </submittedName>
</protein>
<proteinExistence type="predicted"/>